<proteinExistence type="predicted"/>
<dbReference type="AlphaFoldDB" id="A0A3L8Q3C0"/>
<evidence type="ECO:0000313" key="5">
    <source>
        <dbReference type="Proteomes" id="UP000281474"/>
    </source>
</evidence>
<evidence type="ECO:0000256" key="2">
    <source>
        <dbReference type="ARBA" id="ARBA00023043"/>
    </source>
</evidence>
<dbReference type="EMBL" id="QZEI01000001">
    <property type="protein sequence ID" value="RLV61678.1"/>
    <property type="molecule type" value="Genomic_DNA"/>
</dbReference>
<organism evidence="4 5">
    <name type="scientific">Parashewanella curva</name>
    <dbReference type="NCBI Taxonomy" id="2338552"/>
    <lineage>
        <taxon>Bacteria</taxon>
        <taxon>Pseudomonadati</taxon>
        <taxon>Pseudomonadota</taxon>
        <taxon>Gammaproteobacteria</taxon>
        <taxon>Alteromonadales</taxon>
        <taxon>Shewanellaceae</taxon>
        <taxon>Parashewanella</taxon>
    </lineage>
</organism>
<sequence>MAALTGEQVDTTPLLEGYPQELTTIELEQVDGKHRLKCGPKVISQLVLNDSFDVRIINQEQQIITFHCRQLPSRHSKQIKWQCKHDAQQPKVCGFGIVDPNAKITKVVKETLEFPEATHFFAAILNGKDNTQNEKNVERVTRFLSRPINLMVKTSPSNFSESVRQKKGVVLHRGGESLVVDGVTYKGFLSMGQSALHLAVHADNPKLIKILIDAGADKNAQNDLNLTPLELAVYSGHPYCIEALFDAGVIIDKASGHKLLNVALQCSFKSYSNRLDESAELLIKAGADINGIDEAGYSVLMRCIEQDDKAGTIFILKQGADPAVCGIDGHSAISFMLEQNLKRSPSVGLYLFTEHYKDEPYDMNGGAFKIAFAYAAKKGAVRDLDFLIEKGTLQTEITGVAFPSKELLIAAENGQCEACKILLNDWFDKHETVNVSSESSEEKNKFERLLQKKEMEGVLEVYKEKAKLL</sequence>
<dbReference type="Pfam" id="PF12796">
    <property type="entry name" value="Ank_2"/>
    <property type="match status" value="1"/>
</dbReference>
<dbReference type="RefSeq" id="WP_121837077.1">
    <property type="nucleotide sequence ID" value="NZ_ML014753.1"/>
</dbReference>
<accession>A0A3L8Q3C0</accession>
<dbReference type="Gene3D" id="1.25.40.20">
    <property type="entry name" value="Ankyrin repeat-containing domain"/>
    <property type="match status" value="2"/>
</dbReference>
<dbReference type="InterPro" id="IPR036770">
    <property type="entry name" value="Ankyrin_rpt-contain_sf"/>
</dbReference>
<dbReference type="Proteomes" id="UP000281474">
    <property type="component" value="Unassembled WGS sequence"/>
</dbReference>
<dbReference type="InterPro" id="IPR002110">
    <property type="entry name" value="Ankyrin_rpt"/>
</dbReference>
<dbReference type="OrthoDB" id="9811849at2"/>
<dbReference type="PANTHER" id="PTHR24126:SF14">
    <property type="entry name" value="ANK_REP_REGION DOMAIN-CONTAINING PROTEIN"/>
    <property type="match status" value="1"/>
</dbReference>
<reference evidence="4 5" key="1">
    <citation type="submission" date="2018-09" db="EMBL/GenBank/DDBJ databases">
        <title>Phylogeny of the Shewanellaceae, and recommendation for two new genera, Pseudoshewanella and Parashewanella.</title>
        <authorList>
            <person name="Wang G."/>
        </authorList>
    </citation>
    <scope>NUCLEOTIDE SEQUENCE [LARGE SCALE GENOMIC DNA]</scope>
    <source>
        <strain evidence="4 5">C51</strain>
    </source>
</reference>
<keyword evidence="2 3" id="KW-0040">ANK repeat</keyword>
<gene>
    <name evidence="4" type="ORF">D5018_00745</name>
</gene>
<dbReference type="PROSITE" id="PS50088">
    <property type="entry name" value="ANK_REPEAT"/>
    <property type="match status" value="1"/>
</dbReference>
<dbReference type="SMART" id="SM00248">
    <property type="entry name" value="ANK"/>
    <property type="match status" value="4"/>
</dbReference>
<keyword evidence="1" id="KW-0677">Repeat</keyword>
<feature type="repeat" description="ANK" evidence="3">
    <location>
        <begin position="191"/>
        <end position="223"/>
    </location>
</feature>
<evidence type="ECO:0000256" key="3">
    <source>
        <dbReference type="PROSITE-ProRule" id="PRU00023"/>
    </source>
</evidence>
<dbReference type="SUPFAM" id="SSF48403">
    <property type="entry name" value="Ankyrin repeat"/>
    <property type="match status" value="1"/>
</dbReference>
<dbReference type="PROSITE" id="PS50297">
    <property type="entry name" value="ANK_REP_REGION"/>
    <property type="match status" value="1"/>
</dbReference>
<keyword evidence="5" id="KW-1185">Reference proteome</keyword>
<dbReference type="PANTHER" id="PTHR24126">
    <property type="entry name" value="ANKYRIN REPEAT, PH AND SEC7 DOMAIN CONTAINING PROTEIN SECG-RELATED"/>
    <property type="match status" value="1"/>
</dbReference>
<evidence type="ECO:0000313" key="4">
    <source>
        <dbReference type="EMBL" id="RLV61678.1"/>
    </source>
</evidence>
<comment type="caution">
    <text evidence="4">The sequence shown here is derived from an EMBL/GenBank/DDBJ whole genome shotgun (WGS) entry which is preliminary data.</text>
</comment>
<name>A0A3L8Q3C0_9GAMM</name>
<protein>
    <submittedName>
        <fullName evidence="4">Ankyrin repeat domain-containing protein</fullName>
    </submittedName>
</protein>
<evidence type="ECO:0000256" key="1">
    <source>
        <dbReference type="ARBA" id="ARBA00022737"/>
    </source>
</evidence>